<dbReference type="NCBIfam" id="NF007739">
    <property type="entry name" value="PRK10419.1"/>
    <property type="match status" value="2"/>
</dbReference>
<keyword evidence="2" id="KW-0813">Transport</keyword>
<evidence type="ECO:0000256" key="1">
    <source>
        <dbReference type="ARBA" id="ARBA00005417"/>
    </source>
</evidence>
<keyword evidence="3" id="KW-0547">Nucleotide-binding</keyword>
<evidence type="ECO:0000256" key="3">
    <source>
        <dbReference type="ARBA" id="ARBA00022741"/>
    </source>
</evidence>
<dbReference type="Gene3D" id="3.40.50.300">
    <property type="entry name" value="P-loop containing nucleotide triphosphate hydrolases"/>
    <property type="match status" value="2"/>
</dbReference>
<reference evidence="7" key="1">
    <citation type="journal article" date="2019" name="Int. J. Syst. Evol. Microbiol.">
        <title>The Global Catalogue of Microorganisms (GCM) 10K type strain sequencing project: providing services to taxonomists for standard genome sequencing and annotation.</title>
        <authorList>
            <consortium name="The Broad Institute Genomics Platform"/>
            <consortium name="The Broad Institute Genome Sequencing Center for Infectious Disease"/>
            <person name="Wu L."/>
            <person name="Ma J."/>
        </authorList>
    </citation>
    <scope>NUCLEOTIDE SEQUENCE [LARGE SCALE GENOMIC DNA]</scope>
    <source>
        <strain evidence="7">JCM 17688</strain>
    </source>
</reference>
<dbReference type="InterPro" id="IPR027417">
    <property type="entry name" value="P-loop_NTPase"/>
</dbReference>
<organism evidence="6 7">
    <name type="scientific">Tsukamurella soli</name>
    <dbReference type="NCBI Taxonomy" id="644556"/>
    <lineage>
        <taxon>Bacteria</taxon>
        <taxon>Bacillati</taxon>
        <taxon>Actinomycetota</taxon>
        <taxon>Actinomycetes</taxon>
        <taxon>Mycobacteriales</taxon>
        <taxon>Tsukamurellaceae</taxon>
        <taxon>Tsukamurella</taxon>
    </lineage>
</organism>
<keyword evidence="7" id="KW-1185">Reference proteome</keyword>
<dbReference type="EMBL" id="BAABFR010000006">
    <property type="protein sequence ID" value="GAA4385172.1"/>
    <property type="molecule type" value="Genomic_DNA"/>
</dbReference>
<dbReference type="Pfam" id="PF08352">
    <property type="entry name" value="oligo_HPY"/>
    <property type="match status" value="2"/>
</dbReference>
<feature type="domain" description="ABC transporter" evidence="5">
    <location>
        <begin position="22"/>
        <end position="272"/>
    </location>
</feature>
<dbReference type="NCBIfam" id="NF008453">
    <property type="entry name" value="PRK11308.1"/>
    <property type="match status" value="2"/>
</dbReference>
<dbReference type="Proteomes" id="UP001500635">
    <property type="component" value="Unassembled WGS sequence"/>
</dbReference>
<dbReference type="CDD" id="cd03257">
    <property type="entry name" value="ABC_NikE_OppD_transporters"/>
    <property type="match status" value="2"/>
</dbReference>
<dbReference type="PANTHER" id="PTHR43776:SF7">
    <property type="entry name" value="D,D-DIPEPTIDE TRANSPORT ATP-BINDING PROTEIN DDPF-RELATED"/>
    <property type="match status" value="1"/>
</dbReference>
<protein>
    <submittedName>
        <fullName evidence="6">ABC transporter ATP-binding protein</fullName>
    </submittedName>
</protein>
<evidence type="ECO:0000313" key="7">
    <source>
        <dbReference type="Proteomes" id="UP001500635"/>
    </source>
</evidence>
<evidence type="ECO:0000256" key="4">
    <source>
        <dbReference type="ARBA" id="ARBA00022840"/>
    </source>
</evidence>
<comment type="similarity">
    <text evidence="1">Belongs to the ABC transporter superfamily.</text>
</comment>
<evidence type="ECO:0000313" key="6">
    <source>
        <dbReference type="EMBL" id="GAA4385172.1"/>
    </source>
</evidence>
<dbReference type="RefSeq" id="WP_344990798.1">
    <property type="nucleotide sequence ID" value="NZ_BAABFR010000006.1"/>
</dbReference>
<evidence type="ECO:0000259" key="5">
    <source>
        <dbReference type="PROSITE" id="PS50893"/>
    </source>
</evidence>
<dbReference type="SUPFAM" id="SSF52540">
    <property type="entry name" value="P-loop containing nucleoside triphosphate hydrolases"/>
    <property type="match status" value="2"/>
</dbReference>
<dbReference type="InterPro" id="IPR003593">
    <property type="entry name" value="AAA+_ATPase"/>
</dbReference>
<dbReference type="GO" id="GO:0005524">
    <property type="term" value="F:ATP binding"/>
    <property type="evidence" value="ECO:0007669"/>
    <property type="project" value="UniProtKB-KW"/>
</dbReference>
<gene>
    <name evidence="6" type="ORF">GCM10023147_06660</name>
</gene>
<dbReference type="PROSITE" id="PS00211">
    <property type="entry name" value="ABC_TRANSPORTER_1"/>
    <property type="match status" value="2"/>
</dbReference>
<dbReference type="Pfam" id="PF00005">
    <property type="entry name" value="ABC_tran"/>
    <property type="match status" value="2"/>
</dbReference>
<comment type="caution">
    <text evidence="6">The sequence shown here is derived from an EMBL/GenBank/DDBJ whole genome shotgun (WGS) entry which is preliminary data.</text>
</comment>
<evidence type="ECO:0000256" key="2">
    <source>
        <dbReference type="ARBA" id="ARBA00022448"/>
    </source>
</evidence>
<sequence>MTTTVEEVDAAGDAGVAPAPLLAVRDLAVTYPRGRTATVGGVAFTVERGETVAIVGESGSGKSTVVNAILRLLGAHATVEGTVEFDGHTVSGLPEREFRRLRGRRIGYVPQDPTSSLNPVRRIDRQLYEAFKTSGLPEYAQTGTYRSRGLALLTSVGVVHPERVLGSYPHELSGGQLQRVLIAIAIAQYPDFIVADEPTSALDVTIQRTILDLIDRLKAENGLSVLLVTHDLSLAAERADRVLVLDRGVVAEYGPAEEVLRHPAADYTRELIGDVPSLNPDRFSEIKARRRASAGNAPALAVSEVRKTYGRGDRRAEALKGVSLSVESGRTHALVGESGSGKSTLARIILRLIEPDSGRVSVAGEDIAHLGRRELRAARRNLQLVYQNPFNSLDPTYSVQRLVSEPLRRYRIGDRRERRDRVAELLGLVGLDESFSRRSIRELSGGQRQRVAIARALSLHPSLLVLDEPTSALDVVAAAQILQVLSDLQVKLGLSYLFISHDLSVVRQFADTVTVLQLGDVRESGTVDEVFDHPRTDYTRALIDSIPRAIHDTRAEARQR</sequence>
<dbReference type="SMART" id="SM00382">
    <property type="entry name" value="AAA"/>
    <property type="match status" value="2"/>
</dbReference>
<dbReference type="PANTHER" id="PTHR43776">
    <property type="entry name" value="TRANSPORT ATP-BINDING PROTEIN"/>
    <property type="match status" value="1"/>
</dbReference>
<feature type="domain" description="ABC transporter" evidence="5">
    <location>
        <begin position="300"/>
        <end position="543"/>
    </location>
</feature>
<name>A0ABP8J530_9ACTN</name>
<dbReference type="PROSITE" id="PS50893">
    <property type="entry name" value="ABC_TRANSPORTER_2"/>
    <property type="match status" value="2"/>
</dbReference>
<proteinExistence type="inferred from homology"/>
<dbReference type="InterPro" id="IPR003439">
    <property type="entry name" value="ABC_transporter-like_ATP-bd"/>
</dbReference>
<dbReference type="InterPro" id="IPR013563">
    <property type="entry name" value="Oligopep_ABC_C"/>
</dbReference>
<keyword evidence="4 6" id="KW-0067">ATP-binding</keyword>
<dbReference type="InterPro" id="IPR017871">
    <property type="entry name" value="ABC_transporter-like_CS"/>
</dbReference>
<dbReference type="InterPro" id="IPR050319">
    <property type="entry name" value="ABC_transp_ATP-bind"/>
</dbReference>
<accession>A0ABP8J530</accession>